<dbReference type="OrthoDB" id="4327509at2"/>
<keyword evidence="1" id="KW-0723">Serine/threonine-protein kinase</keyword>
<dbReference type="KEGG" id="spac:B1H29_00130"/>
<feature type="domain" description="Histidine kinase/HSP90-like ATPase" evidence="2">
    <location>
        <begin position="34"/>
        <end position="151"/>
    </location>
</feature>
<dbReference type="GO" id="GO:0004674">
    <property type="term" value="F:protein serine/threonine kinase activity"/>
    <property type="evidence" value="ECO:0007669"/>
    <property type="project" value="UniProtKB-KW"/>
</dbReference>
<evidence type="ECO:0000256" key="1">
    <source>
        <dbReference type="ARBA" id="ARBA00022527"/>
    </source>
</evidence>
<accession>A0A1S6J1E7</accession>
<dbReference type="Proteomes" id="UP000189443">
    <property type="component" value="Chromosome"/>
</dbReference>
<evidence type="ECO:0000313" key="3">
    <source>
        <dbReference type="EMBL" id="AQS65574.1"/>
    </source>
</evidence>
<dbReference type="KEGG" id="spac:B1H29_36925"/>
<proteinExistence type="predicted"/>
<dbReference type="EMBL" id="CP019724">
    <property type="protein sequence ID" value="AQS65574.1"/>
    <property type="molecule type" value="Genomic_DNA"/>
</dbReference>
<dbReference type="Gene3D" id="3.30.565.10">
    <property type="entry name" value="Histidine kinase-like ATPase, C-terminal domain"/>
    <property type="match status" value="1"/>
</dbReference>
<reference evidence="3 5" key="1">
    <citation type="submission" date="2017-02" db="EMBL/GenBank/DDBJ databases">
        <title>Streptomyces pactum ACT12 Genome sequencing and assembly.</title>
        <authorList>
            <person name="Xue Q."/>
            <person name="Yan X."/>
            <person name="Jia L."/>
            <person name="Yan H."/>
        </authorList>
    </citation>
    <scope>NUCLEOTIDE SEQUENCE [LARGE SCALE GENOMIC DNA]</scope>
    <source>
        <strain evidence="3 5">ACT12</strain>
    </source>
</reference>
<dbReference type="SUPFAM" id="SSF55874">
    <property type="entry name" value="ATPase domain of HSP90 chaperone/DNA topoisomerase II/histidine kinase"/>
    <property type="match status" value="1"/>
</dbReference>
<keyword evidence="1" id="KW-0418">Kinase</keyword>
<sequence length="157" mass="16457">MSCPSRSPLTPPTAPDWGLALGISTSDFAARAFTRDPSSLKSIRCFVRDTAVAWGIGAVAEDLTLVVNELTTNAVRHALRSSPQREAKAWLGIAQTAGTVLCAVSDPSPAPPLPHPPRGMAVAGRGLLIVDALTSQWGYAEAAPGKTVWARLNAHAH</sequence>
<protein>
    <recommendedName>
        <fullName evidence="2">Histidine kinase/HSP90-like ATPase domain-containing protein</fullName>
    </recommendedName>
</protein>
<dbReference type="InterPro" id="IPR050267">
    <property type="entry name" value="Anti-sigma-factor_SerPK"/>
</dbReference>
<organism evidence="3 5">
    <name type="scientific">Streptomyces pactum</name>
    <dbReference type="NCBI Taxonomy" id="68249"/>
    <lineage>
        <taxon>Bacteria</taxon>
        <taxon>Bacillati</taxon>
        <taxon>Actinomycetota</taxon>
        <taxon>Actinomycetes</taxon>
        <taxon>Kitasatosporales</taxon>
        <taxon>Streptomycetaceae</taxon>
        <taxon>Streptomyces</taxon>
    </lineage>
</organism>
<dbReference type="RefSeq" id="WP_079159900.1">
    <property type="nucleotide sequence ID" value="NZ_CP019724.1"/>
</dbReference>
<dbReference type="InterPro" id="IPR036890">
    <property type="entry name" value="HATPase_C_sf"/>
</dbReference>
<dbReference type="PANTHER" id="PTHR35526">
    <property type="entry name" value="ANTI-SIGMA-F FACTOR RSBW-RELATED"/>
    <property type="match status" value="1"/>
</dbReference>
<keyword evidence="5" id="KW-1185">Reference proteome</keyword>
<dbReference type="PANTHER" id="PTHR35526:SF3">
    <property type="entry name" value="ANTI-SIGMA-F FACTOR RSBW"/>
    <property type="match status" value="1"/>
</dbReference>
<keyword evidence="1" id="KW-0808">Transferase</keyword>
<evidence type="ECO:0000313" key="5">
    <source>
        <dbReference type="Proteomes" id="UP000189443"/>
    </source>
</evidence>
<evidence type="ECO:0000259" key="2">
    <source>
        <dbReference type="Pfam" id="PF13581"/>
    </source>
</evidence>
<dbReference type="CDD" id="cd16936">
    <property type="entry name" value="HATPase_RsbW-like"/>
    <property type="match status" value="1"/>
</dbReference>
<dbReference type="Pfam" id="PF13581">
    <property type="entry name" value="HATPase_c_2"/>
    <property type="match status" value="1"/>
</dbReference>
<dbReference type="EMBL" id="CP019724">
    <property type="protein sequence ID" value="AQS71678.1"/>
    <property type="molecule type" value="Genomic_DNA"/>
</dbReference>
<dbReference type="InterPro" id="IPR003594">
    <property type="entry name" value="HATPase_dom"/>
</dbReference>
<name>A0A1S6J1E7_9ACTN</name>
<evidence type="ECO:0000313" key="4">
    <source>
        <dbReference type="EMBL" id="AQS71678.1"/>
    </source>
</evidence>
<dbReference type="AlphaFoldDB" id="A0A1S6J1E7"/>
<gene>
    <name evidence="3" type="ORF">B1H29_00130</name>
    <name evidence="4" type="ORF">B1H29_36925</name>
</gene>